<accession>A0A9Q8PFL8</accession>
<gene>
    <name evidence="1" type="ORF">CLAFUR5_09744</name>
</gene>
<name>A0A9Q8PFL8_PASFU</name>
<dbReference type="OrthoDB" id="3724345at2759"/>
<dbReference type="Proteomes" id="UP000756132">
    <property type="component" value="Chromosome 9"/>
</dbReference>
<dbReference type="SUPFAM" id="SSF109854">
    <property type="entry name" value="DinB/YfiT-like putative metalloenzymes"/>
    <property type="match status" value="1"/>
</dbReference>
<proteinExistence type="predicted"/>
<dbReference type="Pfam" id="PF09351">
    <property type="entry name" value="DUF1993"/>
    <property type="match status" value="1"/>
</dbReference>
<dbReference type="PANTHER" id="PTHR36922">
    <property type="entry name" value="BLL2446 PROTEIN"/>
    <property type="match status" value="1"/>
</dbReference>
<keyword evidence="2" id="KW-1185">Reference proteome</keyword>
<evidence type="ECO:0000313" key="2">
    <source>
        <dbReference type="Proteomes" id="UP000756132"/>
    </source>
</evidence>
<dbReference type="RefSeq" id="XP_047765936.1">
    <property type="nucleotide sequence ID" value="XM_047908892.1"/>
</dbReference>
<organism evidence="1 2">
    <name type="scientific">Passalora fulva</name>
    <name type="common">Tomato leaf mold</name>
    <name type="synonym">Cladosporium fulvum</name>
    <dbReference type="NCBI Taxonomy" id="5499"/>
    <lineage>
        <taxon>Eukaryota</taxon>
        <taxon>Fungi</taxon>
        <taxon>Dikarya</taxon>
        <taxon>Ascomycota</taxon>
        <taxon>Pezizomycotina</taxon>
        <taxon>Dothideomycetes</taxon>
        <taxon>Dothideomycetidae</taxon>
        <taxon>Mycosphaerellales</taxon>
        <taxon>Mycosphaerellaceae</taxon>
        <taxon>Fulvia</taxon>
    </lineage>
</organism>
<dbReference type="OMA" id="YDRINRT"/>
<dbReference type="Gene3D" id="1.20.120.450">
    <property type="entry name" value="dinb family like domain"/>
    <property type="match status" value="1"/>
</dbReference>
<dbReference type="GeneID" id="71989622"/>
<dbReference type="EMBL" id="CP090171">
    <property type="protein sequence ID" value="UJO21570.1"/>
    <property type="molecule type" value="Genomic_DNA"/>
</dbReference>
<reference evidence="1" key="1">
    <citation type="submission" date="2021-12" db="EMBL/GenBank/DDBJ databases">
        <authorList>
            <person name="Zaccaron A."/>
            <person name="Stergiopoulos I."/>
        </authorList>
    </citation>
    <scope>NUCLEOTIDE SEQUENCE</scope>
    <source>
        <strain evidence="1">Race5_Kim</strain>
    </source>
</reference>
<sequence length="172" mass="19594">MSLNLYDLSVPVFIRALGQLKEVLQIAEKWAKDNNVDEKKLTEGKIIDDMLPFPFQIQSCCNTAKGILFRIGGEENVPVEDNEKTFAEFIARVDSTIAVLKKAQREKFVQPDAQITMKFGPKELQFQALKYIQNFAIPNFFFHQMTAYSILRKEGVKVGKLDYLGAKDLQNA</sequence>
<evidence type="ECO:0008006" key="3">
    <source>
        <dbReference type="Google" id="ProtNLM"/>
    </source>
</evidence>
<evidence type="ECO:0000313" key="1">
    <source>
        <dbReference type="EMBL" id="UJO21570.1"/>
    </source>
</evidence>
<dbReference type="PANTHER" id="PTHR36922:SF1">
    <property type="entry name" value="DUF1993 DOMAIN-CONTAINING PROTEIN"/>
    <property type="match status" value="1"/>
</dbReference>
<protein>
    <recommendedName>
        <fullName evidence="3">DUF1993 domain-containing protein</fullName>
    </recommendedName>
</protein>
<dbReference type="InterPro" id="IPR034660">
    <property type="entry name" value="DinB/YfiT-like"/>
</dbReference>
<reference evidence="1" key="2">
    <citation type="journal article" date="2022" name="Microb. Genom.">
        <title>A chromosome-scale genome assembly of the tomato pathogen Cladosporium fulvum reveals a compartmentalized genome architecture and the presence of a dispensable chromosome.</title>
        <authorList>
            <person name="Zaccaron A.Z."/>
            <person name="Chen L.H."/>
            <person name="Samaras A."/>
            <person name="Stergiopoulos I."/>
        </authorList>
    </citation>
    <scope>NUCLEOTIDE SEQUENCE</scope>
    <source>
        <strain evidence="1">Race5_Kim</strain>
    </source>
</reference>
<dbReference type="InterPro" id="IPR018531">
    <property type="entry name" value="DUF1993"/>
</dbReference>
<dbReference type="KEGG" id="ffu:CLAFUR5_09744"/>
<dbReference type="AlphaFoldDB" id="A0A9Q8PFL8"/>